<dbReference type="OrthoDB" id="4230409at2"/>
<name>A0A344U2I9_9ACTN</name>
<organism evidence="1 2">
    <name type="scientific">Streptomyces globosus</name>
    <dbReference type="NCBI Taxonomy" id="68209"/>
    <lineage>
        <taxon>Bacteria</taxon>
        <taxon>Bacillati</taxon>
        <taxon>Actinomycetota</taxon>
        <taxon>Actinomycetes</taxon>
        <taxon>Kitasatosporales</taxon>
        <taxon>Streptomycetaceae</taxon>
        <taxon>Streptomyces</taxon>
    </lineage>
</organism>
<gene>
    <name evidence="1" type="ORF">C0216_18115</name>
</gene>
<protein>
    <submittedName>
        <fullName evidence="1">Uncharacterized protein</fullName>
    </submittedName>
</protein>
<proteinExistence type="predicted"/>
<dbReference type="AlphaFoldDB" id="A0A344U2I9"/>
<dbReference type="EMBL" id="CP030862">
    <property type="protein sequence ID" value="AXE25110.1"/>
    <property type="molecule type" value="Genomic_DNA"/>
</dbReference>
<accession>A0A344U2I9</accession>
<dbReference type="Proteomes" id="UP000252004">
    <property type="component" value="Chromosome"/>
</dbReference>
<keyword evidence="2" id="KW-1185">Reference proteome</keyword>
<reference evidence="1 2" key="1">
    <citation type="submission" date="2018-01" db="EMBL/GenBank/DDBJ databases">
        <title>Draft genome Sequence of streptomyces globosus LZH-48.</title>
        <authorList>
            <person name="Ran K."/>
            <person name="Li Z."/>
            <person name="Wei S."/>
            <person name="Dong R."/>
        </authorList>
    </citation>
    <scope>NUCLEOTIDE SEQUENCE [LARGE SCALE GENOMIC DNA]</scope>
    <source>
        <strain evidence="1 2">LZH-48</strain>
    </source>
</reference>
<evidence type="ECO:0000313" key="1">
    <source>
        <dbReference type="EMBL" id="AXE25110.1"/>
    </source>
</evidence>
<dbReference type="KEGG" id="sgz:C0216_18115"/>
<sequence>MARTDPRKPVSALDALLYWGDLCGMCAGHARIWCPDCYGFEGCATCMRLFRVPCPDCVGGSRFPITSYR</sequence>
<evidence type="ECO:0000313" key="2">
    <source>
        <dbReference type="Proteomes" id="UP000252004"/>
    </source>
</evidence>